<feature type="transmembrane region" description="Helical" evidence="1">
    <location>
        <begin position="88"/>
        <end position="107"/>
    </location>
</feature>
<reference evidence="3" key="1">
    <citation type="submission" date="2016-10" db="EMBL/GenBank/DDBJ databases">
        <authorList>
            <person name="Varghese N."/>
            <person name="Submissions S."/>
        </authorList>
    </citation>
    <scope>NUCLEOTIDE SEQUENCE [LARGE SCALE GENOMIC DNA]</scope>
    <source>
        <strain evidence="3">S1b</strain>
    </source>
</reference>
<organism evidence="2 3">
    <name type="scientific">Lachnobacterium bovis</name>
    <dbReference type="NCBI Taxonomy" id="140626"/>
    <lineage>
        <taxon>Bacteria</taxon>
        <taxon>Bacillati</taxon>
        <taxon>Bacillota</taxon>
        <taxon>Clostridia</taxon>
        <taxon>Lachnospirales</taxon>
        <taxon>Lachnospiraceae</taxon>
        <taxon>Lachnobacterium</taxon>
    </lineage>
</organism>
<evidence type="ECO:0000313" key="2">
    <source>
        <dbReference type="EMBL" id="SER46358.1"/>
    </source>
</evidence>
<keyword evidence="1" id="KW-0812">Transmembrane</keyword>
<feature type="transmembrane region" description="Helical" evidence="1">
    <location>
        <begin position="113"/>
        <end position="131"/>
    </location>
</feature>
<protein>
    <submittedName>
        <fullName evidence="2">Uncharacterized protein</fullName>
    </submittedName>
</protein>
<evidence type="ECO:0000313" key="3">
    <source>
        <dbReference type="Proteomes" id="UP000182471"/>
    </source>
</evidence>
<dbReference type="RefSeq" id="WP_022749697.1">
    <property type="nucleotide sequence ID" value="NZ_FOGW01000004.1"/>
</dbReference>
<sequence>MNKRDMTKFDKFVEAICALLLLVSISLQVVFCVIHSLSIFSLVINILIIVLIYMGLSILSCYPERVNAIPAEICLGNIRRYSIKMIRYAKFIFIASLVVPEVCDLLEYNLGQWYSFVVVVAILAEIIFYEVKIIKLIHLIKK</sequence>
<dbReference type="AlphaFoldDB" id="A0A1H9PDV2"/>
<evidence type="ECO:0000256" key="1">
    <source>
        <dbReference type="SAM" id="Phobius"/>
    </source>
</evidence>
<keyword evidence="1" id="KW-1133">Transmembrane helix</keyword>
<keyword evidence="3" id="KW-1185">Reference proteome</keyword>
<accession>A0A1H9PDV2</accession>
<dbReference type="Proteomes" id="UP000182471">
    <property type="component" value="Unassembled WGS sequence"/>
</dbReference>
<dbReference type="OrthoDB" id="2061522at2"/>
<feature type="transmembrane region" description="Helical" evidence="1">
    <location>
        <begin position="12"/>
        <end position="31"/>
    </location>
</feature>
<name>A0A1H9PDV2_9FIRM</name>
<gene>
    <name evidence="2" type="ORF">SAMN02910429_00214</name>
</gene>
<dbReference type="EMBL" id="FOGW01000004">
    <property type="protein sequence ID" value="SER46358.1"/>
    <property type="molecule type" value="Genomic_DNA"/>
</dbReference>
<proteinExistence type="predicted"/>
<keyword evidence="1" id="KW-0472">Membrane</keyword>
<feature type="transmembrane region" description="Helical" evidence="1">
    <location>
        <begin position="37"/>
        <end position="56"/>
    </location>
</feature>